<dbReference type="SUPFAM" id="SSF51735">
    <property type="entry name" value="NAD(P)-binding Rossmann-fold domains"/>
    <property type="match status" value="1"/>
</dbReference>
<feature type="domain" description="Mannitol dehydrogenase N-terminal" evidence="3">
    <location>
        <begin position="3"/>
        <end position="174"/>
    </location>
</feature>
<dbReference type="InterPro" id="IPR013328">
    <property type="entry name" value="6PGD_dom2"/>
</dbReference>
<dbReference type="InterPro" id="IPR036291">
    <property type="entry name" value="NAD(P)-bd_dom_sf"/>
</dbReference>
<dbReference type="EC" id="1.1.1.17" evidence="5"/>
<dbReference type="AlphaFoldDB" id="A0A238LLE6"/>
<dbReference type="SUPFAM" id="SSF48179">
    <property type="entry name" value="6-phosphogluconate dehydrogenase C-terminal domain-like"/>
    <property type="match status" value="1"/>
</dbReference>
<evidence type="ECO:0000259" key="3">
    <source>
        <dbReference type="Pfam" id="PF01232"/>
    </source>
</evidence>
<dbReference type="Pfam" id="PF01232">
    <property type="entry name" value="Mannitol_dh"/>
    <property type="match status" value="1"/>
</dbReference>
<keyword evidence="2" id="KW-0520">NAD</keyword>
<keyword evidence="1 5" id="KW-0560">Oxidoreductase</keyword>
<name>A0A238LLE6_9RHOB</name>
<dbReference type="PANTHER" id="PTHR30524:SF0">
    <property type="entry name" value="ALTRONATE OXIDOREDUCTASE-RELATED"/>
    <property type="match status" value="1"/>
</dbReference>
<dbReference type="GO" id="GO:0019592">
    <property type="term" value="P:mannitol catabolic process"/>
    <property type="evidence" value="ECO:0007669"/>
    <property type="project" value="TreeGrafter"/>
</dbReference>
<evidence type="ECO:0000256" key="2">
    <source>
        <dbReference type="ARBA" id="ARBA00023027"/>
    </source>
</evidence>
<dbReference type="GO" id="GO:0005829">
    <property type="term" value="C:cytosol"/>
    <property type="evidence" value="ECO:0007669"/>
    <property type="project" value="TreeGrafter"/>
</dbReference>
<reference evidence="5 6" key="1">
    <citation type="submission" date="2017-05" db="EMBL/GenBank/DDBJ databases">
        <authorList>
            <person name="Song R."/>
            <person name="Chenine A.L."/>
            <person name="Ruprecht R.M."/>
        </authorList>
    </citation>
    <scope>NUCLEOTIDE SEQUENCE [LARGE SCALE GENOMIC DNA]</scope>
    <source>
        <strain evidence="5 6">CECT 8899</strain>
    </source>
</reference>
<organism evidence="5 6">
    <name type="scientific">Flavimaricola marinus</name>
    <dbReference type="NCBI Taxonomy" id="1819565"/>
    <lineage>
        <taxon>Bacteria</taxon>
        <taxon>Pseudomonadati</taxon>
        <taxon>Pseudomonadota</taxon>
        <taxon>Alphaproteobacteria</taxon>
        <taxon>Rhodobacterales</taxon>
        <taxon>Paracoccaceae</taxon>
        <taxon>Flavimaricola</taxon>
    </lineage>
</organism>
<accession>A0A238LLE6</accession>
<evidence type="ECO:0000313" key="6">
    <source>
        <dbReference type="Proteomes" id="UP000201613"/>
    </source>
</evidence>
<dbReference type="InterPro" id="IPR013131">
    <property type="entry name" value="Mannitol_DH_N"/>
</dbReference>
<protein>
    <submittedName>
        <fullName evidence="5">Mannitol-1-phosphate 5-dehydrogenase</fullName>
        <ecNumber evidence="5">1.1.1.17</ecNumber>
    </submittedName>
</protein>
<proteinExistence type="predicted"/>
<dbReference type="RefSeq" id="WP_093993953.1">
    <property type="nucleotide sequence ID" value="NZ_FXZK01000012.1"/>
</dbReference>
<sequence>MTHLHFGAGALGRGLVLPRIVSAGGDVEVADTDAALISRLRRDEGYTLEIVGDEGCWTEFIPIRAAHLIGEDTVDLGKAIEDADVVTTSVQVGNLTGVVDRLAPVWQRGPERARVIVGCENLHNVGAHIAGLFDRAGGVAGLKCPDCVVDRICATSADGATIETEDYSEWVVDGDMDLRGPDRVANVDGLFFRKRYLVNTLADSCAFVGQSRGFGYLYAAVSDPKVRDTVAPLIDMLCKHLVDRFDYSLQEIVEYRDKSIARLSLSGISRRIETVARDPWRKFAPDERFLEPMVAYRAAGGDINEALSALAAILRGIEPDPEILSERLTKLWAGTQAAPLVEQVVETVR</sequence>
<gene>
    <name evidence="5" type="primary">mtlD</name>
    <name evidence="5" type="ORF">LOM8899_03948</name>
</gene>
<dbReference type="Gene3D" id="3.40.50.720">
    <property type="entry name" value="NAD(P)-binding Rossmann-like Domain"/>
    <property type="match status" value="1"/>
</dbReference>
<feature type="domain" description="Mannitol dehydrogenase C-terminal" evidence="4">
    <location>
        <begin position="193"/>
        <end position="315"/>
    </location>
</feature>
<dbReference type="GO" id="GO:0008926">
    <property type="term" value="F:mannitol-1-phosphate 5-dehydrogenase activity"/>
    <property type="evidence" value="ECO:0007669"/>
    <property type="project" value="UniProtKB-EC"/>
</dbReference>
<dbReference type="InterPro" id="IPR008927">
    <property type="entry name" value="6-PGluconate_DH-like_C_sf"/>
</dbReference>
<evidence type="ECO:0000259" key="4">
    <source>
        <dbReference type="Pfam" id="PF08125"/>
    </source>
</evidence>
<dbReference type="InterPro" id="IPR013118">
    <property type="entry name" value="Mannitol_DH_C"/>
</dbReference>
<evidence type="ECO:0000256" key="1">
    <source>
        <dbReference type="ARBA" id="ARBA00023002"/>
    </source>
</evidence>
<dbReference type="Pfam" id="PF08125">
    <property type="entry name" value="Mannitol_dh_C"/>
    <property type="match status" value="1"/>
</dbReference>
<dbReference type="OrthoDB" id="271711at2"/>
<evidence type="ECO:0000313" key="5">
    <source>
        <dbReference type="EMBL" id="SMY09776.1"/>
    </source>
</evidence>
<dbReference type="EMBL" id="FXZK01000012">
    <property type="protein sequence ID" value="SMY09776.1"/>
    <property type="molecule type" value="Genomic_DNA"/>
</dbReference>
<dbReference type="PANTHER" id="PTHR30524">
    <property type="entry name" value="MANNITOL-1-PHOSPHATE 5-DEHYDROGENASE"/>
    <property type="match status" value="1"/>
</dbReference>
<dbReference type="Proteomes" id="UP000201613">
    <property type="component" value="Unassembled WGS sequence"/>
</dbReference>
<keyword evidence="6" id="KW-1185">Reference proteome</keyword>
<dbReference type="Gene3D" id="1.10.1040.10">
    <property type="entry name" value="N-(1-d-carboxylethyl)-l-norvaline Dehydrogenase, domain 2"/>
    <property type="match status" value="1"/>
</dbReference>